<dbReference type="InterPro" id="IPR000873">
    <property type="entry name" value="AMP-dep_synth/lig_dom"/>
</dbReference>
<dbReference type="SUPFAM" id="SSF56801">
    <property type="entry name" value="Acetyl-CoA synthetase-like"/>
    <property type="match status" value="1"/>
</dbReference>
<dbReference type="Proteomes" id="UP000241769">
    <property type="component" value="Unassembled WGS sequence"/>
</dbReference>
<protein>
    <recommendedName>
        <fullName evidence="1">AMP-dependent synthetase/ligase domain-containing protein</fullName>
    </recommendedName>
</protein>
<keyword evidence="3" id="KW-1185">Reference proteome</keyword>
<dbReference type="Pfam" id="PF00501">
    <property type="entry name" value="AMP-binding"/>
    <property type="match status" value="1"/>
</dbReference>
<sequence>MLKIYPRISLTTGKVTRGFATKKAAPTPKPSAETKIANNTLLHQAFADKVAEFEHKDAFRHIPGKIRWTYIELDKHTDILGHVLFQNNMIPKTKLLLLLGNDLEAVTSNVAATKVGVIPSHAPTGLESEQIDHLLREIQPKTVVLHTKSTAVENIDKLLPQLARANEPRDVSYPWQYPFLKAIWHINKSFYNGMLPLYNLTKDKKDVWAVGDYAEDVKAHPTSADAAVITSKDGTEVQKISHAQLISAATSLSEKLSLGRNDRIGLASQFGNPASQVAFWAGIHSGSVSIVPSLEFNVDEIIRAFDNEKATVVVGSEEQVNQLVSAGIKQRVATLQKIATVSPLDLQTTVHQ</sequence>
<evidence type="ECO:0000259" key="1">
    <source>
        <dbReference type="Pfam" id="PF00501"/>
    </source>
</evidence>
<comment type="caution">
    <text evidence="2">The sequence shown here is derived from an EMBL/GenBank/DDBJ whole genome shotgun (WGS) entry which is preliminary data.</text>
</comment>
<dbReference type="Gene3D" id="3.40.50.12780">
    <property type="entry name" value="N-terminal domain of ligase-like"/>
    <property type="match status" value="1"/>
</dbReference>
<dbReference type="InParanoid" id="A0A2P6MTU8"/>
<dbReference type="AlphaFoldDB" id="A0A2P6MTU8"/>
<name>A0A2P6MTU8_9EUKA</name>
<gene>
    <name evidence="2" type="ORF">PROFUN_03940</name>
</gene>
<proteinExistence type="predicted"/>
<reference evidence="2 3" key="1">
    <citation type="journal article" date="2018" name="Genome Biol. Evol.">
        <title>Multiple Roots of Fruiting Body Formation in Amoebozoa.</title>
        <authorList>
            <person name="Hillmann F."/>
            <person name="Forbes G."/>
            <person name="Novohradska S."/>
            <person name="Ferling I."/>
            <person name="Riege K."/>
            <person name="Groth M."/>
            <person name="Westermann M."/>
            <person name="Marz M."/>
            <person name="Spaller T."/>
            <person name="Winckler T."/>
            <person name="Schaap P."/>
            <person name="Glockner G."/>
        </authorList>
    </citation>
    <scope>NUCLEOTIDE SEQUENCE [LARGE SCALE GENOMIC DNA]</scope>
    <source>
        <strain evidence="2 3">Jena</strain>
    </source>
</reference>
<accession>A0A2P6MTU8</accession>
<feature type="domain" description="AMP-dependent synthetase/ligase" evidence="1">
    <location>
        <begin position="47"/>
        <end position="166"/>
    </location>
</feature>
<evidence type="ECO:0000313" key="2">
    <source>
        <dbReference type="EMBL" id="PRP75104.1"/>
    </source>
</evidence>
<dbReference type="STRING" id="1890364.A0A2P6MTU8"/>
<dbReference type="EMBL" id="MDYQ01000419">
    <property type="protein sequence ID" value="PRP75104.1"/>
    <property type="molecule type" value="Genomic_DNA"/>
</dbReference>
<dbReference type="InterPro" id="IPR042099">
    <property type="entry name" value="ANL_N_sf"/>
</dbReference>
<evidence type="ECO:0000313" key="3">
    <source>
        <dbReference type="Proteomes" id="UP000241769"/>
    </source>
</evidence>
<organism evidence="2 3">
    <name type="scientific">Planoprotostelium fungivorum</name>
    <dbReference type="NCBI Taxonomy" id="1890364"/>
    <lineage>
        <taxon>Eukaryota</taxon>
        <taxon>Amoebozoa</taxon>
        <taxon>Evosea</taxon>
        <taxon>Variosea</taxon>
        <taxon>Cavosteliida</taxon>
        <taxon>Cavosteliaceae</taxon>
        <taxon>Planoprotostelium</taxon>
    </lineage>
</organism>